<proteinExistence type="predicted"/>
<keyword evidence="2" id="KW-1185">Reference proteome</keyword>
<accession>A0A5R8KD17</accession>
<gene>
    <name evidence="1" type="ORF">FEM03_15945</name>
</gene>
<reference evidence="1 2" key="1">
    <citation type="submission" date="2019-05" db="EMBL/GenBank/DDBJ databases">
        <title>Verrucobacter flavum gen. nov., sp. nov. a new member of the family Verrucomicrobiaceae.</title>
        <authorList>
            <person name="Szuroczki S."/>
            <person name="Abbaszade G."/>
            <person name="Szabo A."/>
            <person name="Felfoldi T."/>
            <person name="Schumann P."/>
            <person name="Boka K."/>
            <person name="Keki Z."/>
            <person name="Toumi M."/>
            <person name="Toth E."/>
        </authorList>
    </citation>
    <scope>NUCLEOTIDE SEQUENCE [LARGE SCALE GENOMIC DNA]</scope>
    <source>
        <strain evidence="1 2">MG-N-17</strain>
    </source>
</reference>
<evidence type="ECO:0000313" key="1">
    <source>
        <dbReference type="EMBL" id="TLD69815.1"/>
    </source>
</evidence>
<name>A0A5R8KD17_9BACT</name>
<dbReference type="InterPro" id="IPR029058">
    <property type="entry name" value="AB_hydrolase_fold"/>
</dbReference>
<sequence length="391" mass="43034">MMMHTIALRLLLILFFVILLADCTFIRSARLSSIVGEVFELPTVRWPDMPEAEKPKIKVIKGKAPKDMGVVNGWHVLREGKPGMMELITLAKKPLPFWDQSKRMTLTTTMKVDGSEMKTEISGNLKLVIVQSTTAEAKKGTVVMLNTLYGGTRGLQQAMDMSSGKMVADGWDVVSTSIDPHQFTYRAETKETTTHEAAEELARRIDATIAWEADAVATVLSLLEKEQVKGAISPKRPVIYFGISAGALVVPALAVRHGPPDAAVLVCGGASVSELIFTTQMPGARTGIKLANGRESDPRELQQLALLTRQTSRLDPDKLAPYLRSKPVLLLTAGQDLIVPARLQRELDVALGYPERWHSLGGHVITVFRLPDHWSRLDRWMQAAVQSATEP</sequence>
<evidence type="ECO:0000313" key="2">
    <source>
        <dbReference type="Proteomes" id="UP000306196"/>
    </source>
</evidence>
<protein>
    <submittedName>
        <fullName evidence="1">Alpha/beta hydrolase</fullName>
    </submittedName>
</protein>
<comment type="caution">
    <text evidence="1">The sequence shown here is derived from an EMBL/GenBank/DDBJ whole genome shotgun (WGS) entry which is preliminary data.</text>
</comment>
<dbReference type="Proteomes" id="UP000306196">
    <property type="component" value="Unassembled WGS sequence"/>
</dbReference>
<dbReference type="RefSeq" id="WP_138087273.1">
    <property type="nucleotide sequence ID" value="NZ_VAUV01000011.1"/>
</dbReference>
<keyword evidence="1" id="KW-0378">Hydrolase</keyword>
<dbReference type="EMBL" id="VAUV01000011">
    <property type="protein sequence ID" value="TLD69815.1"/>
    <property type="molecule type" value="Genomic_DNA"/>
</dbReference>
<dbReference type="Gene3D" id="3.40.50.1820">
    <property type="entry name" value="alpha/beta hydrolase"/>
    <property type="match status" value="1"/>
</dbReference>
<dbReference type="GO" id="GO:0016787">
    <property type="term" value="F:hydrolase activity"/>
    <property type="evidence" value="ECO:0007669"/>
    <property type="project" value="UniProtKB-KW"/>
</dbReference>
<dbReference type="AlphaFoldDB" id="A0A5R8KD17"/>
<dbReference type="SUPFAM" id="SSF53474">
    <property type="entry name" value="alpha/beta-Hydrolases"/>
    <property type="match status" value="1"/>
</dbReference>
<organism evidence="1 2">
    <name type="scientific">Phragmitibacter flavus</name>
    <dbReference type="NCBI Taxonomy" id="2576071"/>
    <lineage>
        <taxon>Bacteria</taxon>
        <taxon>Pseudomonadati</taxon>
        <taxon>Verrucomicrobiota</taxon>
        <taxon>Verrucomicrobiia</taxon>
        <taxon>Verrucomicrobiales</taxon>
        <taxon>Verrucomicrobiaceae</taxon>
        <taxon>Phragmitibacter</taxon>
    </lineage>
</organism>